<protein>
    <recommendedName>
        <fullName evidence="6">DNA-directed RNA polymerases I, II, and III subunit RPABC3</fullName>
    </recommendedName>
</protein>
<dbReference type="Gene3D" id="2.40.50.140">
    <property type="entry name" value="Nucleic acid-binding proteins"/>
    <property type="match status" value="1"/>
</dbReference>
<comment type="caution">
    <text evidence="4">The sequence shown here is derived from an EMBL/GenBank/DDBJ whole genome shotgun (WGS) entry which is preliminary data.</text>
</comment>
<keyword evidence="3" id="KW-0539">Nucleus</keyword>
<evidence type="ECO:0000313" key="5">
    <source>
        <dbReference type="Proteomes" id="UP000239156"/>
    </source>
</evidence>
<dbReference type="GO" id="GO:0005666">
    <property type="term" value="C:RNA polymerase III complex"/>
    <property type="evidence" value="ECO:0007669"/>
    <property type="project" value="TreeGrafter"/>
</dbReference>
<comment type="similarity">
    <text evidence="2">Belongs to the eukaryotic RPB8 RNA polymerase subunit family.</text>
</comment>
<dbReference type="GO" id="GO:0006351">
    <property type="term" value="P:DNA-templated transcription"/>
    <property type="evidence" value="ECO:0007669"/>
    <property type="project" value="InterPro"/>
</dbReference>
<name>A0A2S4UMK2_9BASI</name>
<dbReference type="PANTHER" id="PTHR10917">
    <property type="entry name" value="DNA-DIRECTED RNA POLYMERASES I, II, AND III SUBUNIT RPABC3"/>
    <property type="match status" value="1"/>
</dbReference>
<dbReference type="SMART" id="SM00658">
    <property type="entry name" value="RPOL8c"/>
    <property type="match status" value="1"/>
</dbReference>
<proteinExistence type="inferred from homology"/>
<dbReference type="FunFam" id="2.40.50.140:FF:000191">
    <property type="entry name" value="DNA-directed RNA polymerases I, II, and III subunit RPABC3"/>
    <property type="match status" value="1"/>
</dbReference>
<evidence type="ECO:0000256" key="1">
    <source>
        <dbReference type="ARBA" id="ARBA00004123"/>
    </source>
</evidence>
<feature type="non-terminal residue" evidence="4">
    <location>
        <position position="1"/>
    </location>
</feature>
<dbReference type="Pfam" id="PF03870">
    <property type="entry name" value="RNA_pol_Rpb8"/>
    <property type="match status" value="1"/>
</dbReference>
<dbReference type="GO" id="GO:0003899">
    <property type="term" value="F:DNA-directed RNA polymerase activity"/>
    <property type="evidence" value="ECO:0007669"/>
    <property type="project" value="InterPro"/>
</dbReference>
<evidence type="ECO:0000313" key="4">
    <source>
        <dbReference type="EMBL" id="POV98461.1"/>
    </source>
</evidence>
<dbReference type="VEuPathDB" id="FungiDB:PSHT_05658"/>
<gene>
    <name evidence="4" type="ORF">PSTT_14408</name>
</gene>
<comment type="subcellular location">
    <subcellularLocation>
        <location evidence="1">Nucleus</location>
    </subcellularLocation>
</comment>
<organism evidence="4 5">
    <name type="scientific">Puccinia striiformis</name>
    <dbReference type="NCBI Taxonomy" id="27350"/>
    <lineage>
        <taxon>Eukaryota</taxon>
        <taxon>Fungi</taxon>
        <taxon>Dikarya</taxon>
        <taxon>Basidiomycota</taxon>
        <taxon>Pucciniomycotina</taxon>
        <taxon>Pucciniomycetes</taxon>
        <taxon>Pucciniales</taxon>
        <taxon>Pucciniaceae</taxon>
        <taxon>Puccinia</taxon>
    </lineage>
</organism>
<dbReference type="InterPro" id="IPR005570">
    <property type="entry name" value="RPABC3"/>
</dbReference>
<accession>A0A2S4UMK2</accession>
<evidence type="ECO:0000256" key="3">
    <source>
        <dbReference type="ARBA" id="ARBA00023242"/>
    </source>
</evidence>
<evidence type="ECO:0008006" key="6">
    <source>
        <dbReference type="Google" id="ProtNLM"/>
    </source>
</evidence>
<dbReference type="PANTHER" id="PTHR10917:SF0">
    <property type="entry name" value="DNA-DIRECTED RNA POLYMERASES I, II, AND III SUBUNIT RPABC3"/>
    <property type="match status" value="1"/>
</dbReference>
<evidence type="ECO:0000256" key="2">
    <source>
        <dbReference type="ARBA" id="ARBA00008912"/>
    </source>
</evidence>
<reference evidence="4" key="1">
    <citation type="submission" date="2017-12" db="EMBL/GenBank/DDBJ databases">
        <title>Gene loss provides genomic basis for host adaptation in cereal stripe rust fungi.</title>
        <authorList>
            <person name="Xia C."/>
        </authorList>
    </citation>
    <scope>NUCLEOTIDE SEQUENCE [LARGE SCALE GENOMIC DNA]</scope>
    <source>
        <strain evidence="4">93-210</strain>
    </source>
</reference>
<dbReference type="AlphaFoldDB" id="A0A2S4UMK2"/>
<sequence>KSKNTISSRINLAYHNFCNMADSSLLFDDLFTITTVDKDGKKFDRVSRLNATSTNHSMNLVLDFNVELYPLKVGDSFALALSSSLTPEGEKDSGLETQTWRLEEGKGGLADEYEYVMYGKLYKFDSGASDSVTAYISFGGLLMALTGDYRHLDRLTVGQMVFLLMRR</sequence>
<dbReference type="GO" id="GO:0005736">
    <property type="term" value="C:RNA polymerase I complex"/>
    <property type="evidence" value="ECO:0007669"/>
    <property type="project" value="TreeGrafter"/>
</dbReference>
<keyword evidence="5" id="KW-1185">Reference proteome</keyword>
<dbReference type="SUPFAM" id="SSF50249">
    <property type="entry name" value="Nucleic acid-binding proteins"/>
    <property type="match status" value="1"/>
</dbReference>
<dbReference type="EMBL" id="PKSL01000226">
    <property type="protein sequence ID" value="POV98461.1"/>
    <property type="molecule type" value="Genomic_DNA"/>
</dbReference>
<dbReference type="InterPro" id="IPR012340">
    <property type="entry name" value="NA-bd_OB-fold"/>
</dbReference>
<dbReference type="PIRSF" id="PIRSF000779">
    <property type="entry name" value="RNA_pol_Rpb8"/>
    <property type="match status" value="1"/>
</dbReference>
<dbReference type="Proteomes" id="UP000239156">
    <property type="component" value="Unassembled WGS sequence"/>
</dbReference>
<dbReference type="VEuPathDB" id="FungiDB:PSTT_14408"/>
<dbReference type="GO" id="GO:0005665">
    <property type="term" value="C:RNA polymerase II, core complex"/>
    <property type="evidence" value="ECO:0007669"/>
    <property type="project" value="TreeGrafter"/>
</dbReference>